<keyword evidence="7 20" id="KW-0833">Ubl conjugation pathway</keyword>
<gene>
    <name evidence="22" type="ORF">NP493_106g07031</name>
</gene>
<keyword evidence="9" id="KW-0832">Ubl conjugation</keyword>
<evidence type="ECO:0000256" key="20">
    <source>
        <dbReference type="RuleBase" id="RU362109"/>
    </source>
</evidence>
<dbReference type="EMBL" id="JAODUO010000106">
    <property type="protein sequence ID" value="KAK2189477.1"/>
    <property type="molecule type" value="Genomic_DNA"/>
</dbReference>
<accession>A0AAD9UHJ8</accession>
<dbReference type="EC" id="2.3.2.23" evidence="2"/>
<evidence type="ECO:0000256" key="19">
    <source>
        <dbReference type="PROSITE-ProRule" id="PRU10133"/>
    </source>
</evidence>
<dbReference type="SUPFAM" id="SSF54495">
    <property type="entry name" value="UBC-like"/>
    <property type="match status" value="1"/>
</dbReference>
<dbReference type="GO" id="GO:0051301">
    <property type="term" value="P:cell division"/>
    <property type="evidence" value="ECO:0007669"/>
    <property type="project" value="UniProtKB-KW"/>
</dbReference>
<evidence type="ECO:0000256" key="13">
    <source>
        <dbReference type="ARBA" id="ARBA00039887"/>
    </source>
</evidence>
<evidence type="ECO:0000256" key="16">
    <source>
        <dbReference type="ARBA" id="ARBA00042389"/>
    </source>
</evidence>
<keyword evidence="5 20" id="KW-0547">Nucleotide-binding</keyword>
<dbReference type="EC" id="2.3.2.24" evidence="12"/>
<evidence type="ECO:0000259" key="21">
    <source>
        <dbReference type="PROSITE" id="PS50127"/>
    </source>
</evidence>
<dbReference type="AlphaFoldDB" id="A0AAD9UHJ8"/>
<sequence length="188" mass="21629">MKTRLFRVNVNYEFIGQSFLSHVLVGHCSNRLYEATATRQFKLQKELMSLMMSGNKGISAFPDGDNLFRWIATIQGAESTVYEGLKYRLMLEFPSGYPYVPPTVKFTTPCYHPNVDQHGNICLDILKEKWSALYDVRTILLSIQSLLAEPNNDSPLNTHAANLWENQTLYKKVLLEKYEKEARSKDNV</sequence>
<evidence type="ECO:0000313" key="22">
    <source>
        <dbReference type="EMBL" id="KAK2189477.1"/>
    </source>
</evidence>
<dbReference type="InterPro" id="IPR023313">
    <property type="entry name" value="UBQ-conjugating_AS"/>
</dbReference>
<feature type="domain" description="UBC core" evidence="21">
    <location>
        <begin position="38"/>
        <end position="183"/>
    </location>
</feature>
<evidence type="ECO:0000313" key="23">
    <source>
        <dbReference type="Proteomes" id="UP001209878"/>
    </source>
</evidence>
<evidence type="ECO:0000256" key="12">
    <source>
        <dbReference type="ARBA" id="ARBA00039076"/>
    </source>
</evidence>
<keyword evidence="6" id="KW-0498">Mitosis</keyword>
<dbReference type="InterPro" id="IPR050113">
    <property type="entry name" value="Ub_conjugating_enzyme"/>
</dbReference>
<evidence type="ECO:0000256" key="3">
    <source>
        <dbReference type="ARBA" id="ARBA00022618"/>
    </source>
</evidence>
<evidence type="ECO:0000256" key="4">
    <source>
        <dbReference type="ARBA" id="ARBA00022679"/>
    </source>
</evidence>
<dbReference type="CDD" id="cd23791">
    <property type="entry name" value="UBCc_UBE2C"/>
    <property type="match status" value="1"/>
</dbReference>
<comment type="catalytic activity">
    <reaction evidence="11">
        <text>S-ubiquitinyl-[E1 ubiquitin-activating enzyme]-L-cysteine + [acceptor protein]-L-lysine = [E1 ubiquitin-activating enzyme]-L-cysteine + N(6)-monoubiquitinyl-[acceptor protein]-L-lysine.</text>
        <dbReference type="EC" id="2.3.2.24"/>
    </reaction>
</comment>
<evidence type="ECO:0000256" key="2">
    <source>
        <dbReference type="ARBA" id="ARBA00012486"/>
    </source>
</evidence>
<dbReference type="InterPro" id="IPR000608">
    <property type="entry name" value="UBC"/>
</dbReference>
<evidence type="ECO:0000256" key="11">
    <source>
        <dbReference type="ARBA" id="ARBA00035845"/>
    </source>
</evidence>
<comment type="function">
    <text evidence="18">Accepts ubiquitin from the E1 complex and catalyzes its covalent attachment to other proteins. In vitro catalyzes 'Lys-11'- and 'Lys-48'-linked polyubiquitination. Acts as an essential factor of the anaphase promoting complex/cyclosome (APC/C), a cell cycle-regulated ubiquitin ligase that controls progression through mitosis. Acts by initiating 'Lys-11'-linked polyubiquitin chains on APC/C substrates, leading to the degradation of APC/C substrates by the proteasome and promoting mitotic exit.</text>
</comment>
<evidence type="ECO:0000256" key="8">
    <source>
        <dbReference type="ARBA" id="ARBA00022840"/>
    </source>
</evidence>
<keyword evidence="3" id="KW-0132">Cell division</keyword>
<keyword evidence="10" id="KW-0131">Cell cycle</keyword>
<name>A0AAD9UHJ8_RIDPI</name>
<dbReference type="FunFam" id="3.10.110.10:FF:000039">
    <property type="entry name" value="Ubiquitin-conjugating enzyme E2 C"/>
    <property type="match status" value="1"/>
</dbReference>
<comment type="similarity">
    <text evidence="20">Belongs to the ubiquitin-conjugating enzyme family.</text>
</comment>
<evidence type="ECO:0000256" key="9">
    <source>
        <dbReference type="ARBA" id="ARBA00022843"/>
    </source>
</evidence>
<feature type="active site" description="Glycyl thioester intermediate" evidence="19">
    <location>
        <position position="122"/>
    </location>
</feature>
<dbReference type="Pfam" id="PF00179">
    <property type="entry name" value="UQ_con"/>
    <property type="match status" value="1"/>
</dbReference>
<dbReference type="Proteomes" id="UP001209878">
    <property type="component" value="Unassembled WGS sequence"/>
</dbReference>
<organism evidence="22 23">
    <name type="scientific">Ridgeia piscesae</name>
    <name type="common">Tubeworm</name>
    <dbReference type="NCBI Taxonomy" id="27915"/>
    <lineage>
        <taxon>Eukaryota</taxon>
        <taxon>Metazoa</taxon>
        <taxon>Spiralia</taxon>
        <taxon>Lophotrochozoa</taxon>
        <taxon>Annelida</taxon>
        <taxon>Polychaeta</taxon>
        <taxon>Sedentaria</taxon>
        <taxon>Canalipalpata</taxon>
        <taxon>Sabellida</taxon>
        <taxon>Siboglinidae</taxon>
        <taxon>Ridgeia</taxon>
    </lineage>
</organism>
<keyword evidence="4" id="KW-0808">Transferase</keyword>
<evidence type="ECO:0000256" key="7">
    <source>
        <dbReference type="ARBA" id="ARBA00022786"/>
    </source>
</evidence>
<comment type="caution">
    <text evidence="22">The sequence shown here is derived from an EMBL/GenBank/DDBJ whole genome shotgun (WGS) entry which is preliminary data.</text>
</comment>
<dbReference type="Gene3D" id="3.10.110.10">
    <property type="entry name" value="Ubiquitin Conjugating Enzyme"/>
    <property type="match status" value="1"/>
</dbReference>
<dbReference type="GO" id="GO:0061631">
    <property type="term" value="F:ubiquitin conjugating enzyme activity"/>
    <property type="evidence" value="ECO:0007669"/>
    <property type="project" value="UniProtKB-EC"/>
</dbReference>
<dbReference type="GO" id="GO:0005524">
    <property type="term" value="F:ATP binding"/>
    <property type="evidence" value="ECO:0007669"/>
    <property type="project" value="UniProtKB-UniRule"/>
</dbReference>
<evidence type="ECO:0000256" key="14">
    <source>
        <dbReference type="ARBA" id="ARBA00041791"/>
    </source>
</evidence>
<dbReference type="PROSITE" id="PS00183">
    <property type="entry name" value="UBC_1"/>
    <property type="match status" value="1"/>
</dbReference>
<proteinExistence type="inferred from homology"/>
<evidence type="ECO:0000256" key="6">
    <source>
        <dbReference type="ARBA" id="ARBA00022776"/>
    </source>
</evidence>
<keyword evidence="8 20" id="KW-0067">ATP-binding</keyword>
<evidence type="ECO:0000256" key="10">
    <source>
        <dbReference type="ARBA" id="ARBA00023306"/>
    </source>
</evidence>
<dbReference type="PROSITE" id="PS50127">
    <property type="entry name" value="UBC_2"/>
    <property type="match status" value="1"/>
</dbReference>
<dbReference type="SMART" id="SM00212">
    <property type="entry name" value="UBCc"/>
    <property type="match status" value="1"/>
</dbReference>
<evidence type="ECO:0000256" key="15">
    <source>
        <dbReference type="ARBA" id="ARBA00042312"/>
    </source>
</evidence>
<evidence type="ECO:0000256" key="17">
    <source>
        <dbReference type="ARBA" id="ARBA00042725"/>
    </source>
</evidence>
<evidence type="ECO:0000256" key="18">
    <source>
        <dbReference type="ARBA" id="ARBA00058373"/>
    </source>
</evidence>
<dbReference type="InterPro" id="IPR016135">
    <property type="entry name" value="UBQ-conjugating_enzyme/RWD"/>
</dbReference>
<protein>
    <recommendedName>
        <fullName evidence="13">Ubiquitin-conjugating enzyme E2 C</fullName>
        <ecNumber evidence="2">2.3.2.23</ecNumber>
        <ecNumber evidence="12">2.3.2.24</ecNumber>
    </recommendedName>
    <alternativeName>
        <fullName evidence="17">(E3-independent) E2 ubiquitin-conjugating enzyme C</fullName>
    </alternativeName>
    <alternativeName>
        <fullName evidence="14">E2 ubiquitin-conjugating enzyme C</fullName>
    </alternativeName>
    <alternativeName>
        <fullName evidence="16">Ubiquitin carrier protein C</fullName>
    </alternativeName>
    <alternativeName>
        <fullName evidence="15">Ubiquitin-protein ligase C</fullName>
    </alternativeName>
</protein>
<reference evidence="22" key="1">
    <citation type="journal article" date="2023" name="Mol. Biol. Evol.">
        <title>Third-Generation Sequencing Reveals the Adaptive Role of the Epigenome in Three Deep-Sea Polychaetes.</title>
        <authorList>
            <person name="Perez M."/>
            <person name="Aroh O."/>
            <person name="Sun Y."/>
            <person name="Lan Y."/>
            <person name="Juniper S.K."/>
            <person name="Young C.R."/>
            <person name="Angers B."/>
            <person name="Qian P.Y."/>
        </authorList>
    </citation>
    <scope>NUCLEOTIDE SEQUENCE</scope>
    <source>
        <strain evidence="22">R07B-5</strain>
    </source>
</reference>
<evidence type="ECO:0000256" key="5">
    <source>
        <dbReference type="ARBA" id="ARBA00022741"/>
    </source>
</evidence>
<dbReference type="PANTHER" id="PTHR24067">
    <property type="entry name" value="UBIQUITIN-CONJUGATING ENZYME E2"/>
    <property type="match status" value="1"/>
</dbReference>
<comment type="catalytic activity">
    <reaction evidence="1">
        <text>S-ubiquitinyl-[E1 ubiquitin-activating enzyme]-L-cysteine + [E2 ubiquitin-conjugating enzyme]-L-cysteine = [E1 ubiquitin-activating enzyme]-L-cysteine + S-ubiquitinyl-[E2 ubiquitin-conjugating enzyme]-L-cysteine.</text>
        <dbReference type="EC" id="2.3.2.23"/>
    </reaction>
</comment>
<keyword evidence="23" id="KW-1185">Reference proteome</keyword>
<evidence type="ECO:0000256" key="1">
    <source>
        <dbReference type="ARBA" id="ARBA00000485"/>
    </source>
</evidence>